<keyword evidence="1" id="KW-1133">Transmembrane helix</keyword>
<feature type="transmembrane region" description="Helical" evidence="1">
    <location>
        <begin position="15"/>
        <end position="33"/>
    </location>
</feature>
<dbReference type="Proteomes" id="UP000053676">
    <property type="component" value="Unassembled WGS sequence"/>
</dbReference>
<protein>
    <submittedName>
        <fullName evidence="2">Uncharacterized protein</fullName>
    </submittedName>
</protein>
<dbReference type="EMBL" id="KI658248">
    <property type="protein sequence ID" value="ETN83275.1"/>
    <property type="molecule type" value="Genomic_DNA"/>
</dbReference>
<sequence>MWKRRNKWTTEQERFGWVILMWILSTTLTATNLKTKCSKSYRYHRISQLTSLGMNGIQIRSPHTSSVSVLCSSIHRLHWSAVVIGRNPSNILFVLFFYFYLSTFQYKLDVGNYEHAI</sequence>
<keyword evidence="1" id="KW-0472">Membrane</keyword>
<proteinExistence type="predicted"/>
<accession>W2TMF9</accession>
<keyword evidence="3" id="KW-1185">Reference proteome</keyword>
<keyword evidence="1" id="KW-0812">Transmembrane</keyword>
<dbReference type="KEGG" id="nai:NECAME_07463"/>
<organism evidence="2 3">
    <name type="scientific">Necator americanus</name>
    <name type="common">Human hookworm</name>
    <dbReference type="NCBI Taxonomy" id="51031"/>
    <lineage>
        <taxon>Eukaryota</taxon>
        <taxon>Metazoa</taxon>
        <taxon>Ecdysozoa</taxon>
        <taxon>Nematoda</taxon>
        <taxon>Chromadorea</taxon>
        <taxon>Rhabditida</taxon>
        <taxon>Rhabditina</taxon>
        <taxon>Rhabditomorpha</taxon>
        <taxon>Strongyloidea</taxon>
        <taxon>Ancylostomatidae</taxon>
        <taxon>Bunostominae</taxon>
        <taxon>Necator</taxon>
    </lineage>
</organism>
<evidence type="ECO:0000313" key="2">
    <source>
        <dbReference type="EMBL" id="ETN83275.1"/>
    </source>
</evidence>
<gene>
    <name evidence="2" type="ORF">NECAME_07463</name>
</gene>
<dbReference type="AlphaFoldDB" id="W2TMF9"/>
<reference evidence="3" key="1">
    <citation type="journal article" date="2014" name="Nat. Genet.">
        <title>Genome of the human hookworm Necator americanus.</title>
        <authorList>
            <person name="Tang Y.T."/>
            <person name="Gao X."/>
            <person name="Rosa B.A."/>
            <person name="Abubucker S."/>
            <person name="Hallsworth-Pepin K."/>
            <person name="Martin J."/>
            <person name="Tyagi R."/>
            <person name="Heizer E."/>
            <person name="Zhang X."/>
            <person name="Bhonagiri-Palsikar V."/>
            <person name="Minx P."/>
            <person name="Warren W.C."/>
            <person name="Wang Q."/>
            <person name="Zhan B."/>
            <person name="Hotez P.J."/>
            <person name="Sternberg P.W."/>
            <person name="Dougall A."/>
            <person name="Gaze S.T."/>
            <person name="Mulvenna J."/>
            <person name="Sotillo J."/>
            <person name="Ranganathan S."/>
            <person name="Rabelo E.M."/>
            <person name="Wilson R.K."/>
            <person name="Felgner P.L."/>
            <person name="Bethony J."/>
            <person name="Hawdon J.M."/>
            <person name="Gasser R.B."/>
            <person name="Loukas A."/>
            <person name="Mitreva M."/>
        </authorList>
    </citation>
    <scope>NUCLEOTIDE SEQUENCE [LARGE SCALE GENOMIC DNA]</scope>
</reference>
<evidence type="ECO:0000256" key="1">
    <source>
        <dbReference type="SAM" id="Phobius"/>
    </source>
</evidence>
<evidence type="ECO:0000313" key="3">
    <source>
        <dbReference type="Proteomes" id="UP000053676"/>
    </source>
</evidence>
<name>W2TMF9_NECAM</name>